<dbReference type="InterPro" id="IPR004044">
    <property type="entry name" value="KH_dom_type_2"/>
</dbReference>
<evidence type="ECO:0000313" key="8">
    <source>
        <dbReference type="EMBL" id="AGT99844.1"/>
    </source>
</evidence>
<dbReference type="PROSITE" id="PS50823">
    <property type="entry name" value="KH_TYPE_2"/>
    <property type="match status" value="1"/>
</dbReference>
<dbReference type="Gene3D" id="3.30.300.20">
    <property type="match status" value="1"/>
</dbReference>
<dbReference type="InterPro" id="IPR005703">
    <property type="entry name" value="Ribosomal_uS3_euk/arc"/>
</dbReference>
<dbReference type="InterPro" id="IPR009019">
    <property type="entry name" value="KH_sf_prok-type"/>
</dbReference>
<dbReference type="PANTHER" id="PTHR11760">
    <property type="entry name" value="30S/40S RIBOSOMAL PROTEIN S3"/>
    <property type="match status" value="1"/>
</dbReference>
<keyword evidence="5" id="KW-0687">Ribonucleoprotein</keyword>
<dbReference type="GO" id="GO:1990904">
    <property type="term" value="C:ribonucleoprotein complex"/>
    <property type="evidence" value="ECO:0007669"/>
    <property type="project" value="UniProtKB-KW"/>
</dbReference>
<sequence length="231" mass="26211">MEERKIVNLKKEEFAIREHIKKNLGKGRISRVRVEYTPVGEKIIISTTKPGLIIGRSGERIDEITKNLKSIFKFENPHVEIDEIREPEFDAQTIADEIATSLEKTGPLKFKVIAYRTLQKIMRAGAFGAEIRISGKIPGARAKTWRFSQGYLKKVGDSAKVVDRAKATAQTRPGVVGIKVGILSPYAKLSDRIEINEEFMSKIRSISEKLKEESVEMEKPKTKKKTSRRKE</sequence>
<dbReference type="GO" id="GO:0019843">
    <property type="term" value="F:rRNA binding"/>
    <property type="evidence" value="ECO:0007669"/>
    <property type="project" value="UniProtKB-KW"/>
</dbReference>
<dbReference type="InterPro" id="IPR001351">
    <property type="entry name" value="Ribosomal_uS3_C"/>
</dbReference>
<dbReference type="Pfam" id="PF07650">
    <property type="entry name" value="KH_2"/>
    <property type="match status" value="1"/>
</dbReference>
<feature type="compositionally biased region" description="Basic residues" evidence="6">
    <location>
        <begin position="221"/>
        <end position="231"/>
    </location>
</feature>
<dbReference type="NCBIfam" id="TIGR01008">
    <property type="entry name" value="uS3_euk_arch"/>
    <property type="match status" value="1"/>
</dbReference>
<evidence type="ECO:0000256" key="6">
    <source>
        <dbReference type="SAM" id="MobiDB-lite"/>
    </source>
</evidence>
<dbReference type="SMART" id="SM00322">
    <property type="entry name" value="KH"/>
    <property type="match status" value="1"/>
</dbReference>
<evidence type="ECO:0000256" key="5">
    <source>
        <dbReference type="ARBA" id="ARBA00023274"/>
    </source>
</evidence>
<feature type="domain" description="KH type-2" evidence="7">
    <location>
        <begin position="16"/>
        <end position="85"/>
    </location>
</feature>
<feature type="region of interest" description="Disordered" evidence="6">
    <location>
        <begin position="210"/>
        <end position="231"/>
    </location>
</feature>
<dbReference type="InterPro" id="IPR015946">
    <property type="entry name" value="KH_dom-like_a/b"/>
</dbReference>
<dbReference type="FunFam" id="3.30.300.20:FF:000001">
    <property type="entry name" value="30S ribosomal protein S3"/>
    <property type="match status" value="1"/>
</dbReference>
<evidence type="ECO:0000256" key="4">
    <source>
        <dbReference type="ARBA" id="ARBA00022980"/>
    </source>
</evidence>
<dbReference type="InterPro" id="IPR057258">
    <property type="entry name" value="Ribosomal_uS3"/>
</dbReference>
<dbReference type="PANTHER" id="PTHR11760:SF32">
    <property type="entry name" value="SMALL RIBOSOMAL SUBUNIT PROTEIN US3"/>
    <property type="match status" value="1"/>
</dbReference>
<dbReference type="CDD" id="cd02411">
    <property type="entry name" value="KH-II_30S_S3_arch"/>
    <property type="match status" value="1"/>
</dbReference>
<dbReference type="EMBL" id="KC999347">
    <property type="protein sequence ID" value="AGT99844.1"/>
    <property type="molecule type" value="Genomic_DNA"/>
</dbReference>
<keyword evidence="2" id="KW-0699">rRNA-binding</keyword>
<dbReference type="AlphaFoldDB" id="U3GUI5"/>
<dbReference type="NCBIfam" id="NF003219">
    <property type="entry name" value="PRK04191.1"/>
    <property type="match status" value="1"/>
</dbReference>
<dbReference type="InterPro" id="IPR004087">
    <property type="entry name" value="KH_dom"/>
</dbReference>
<dbReference type="InterPro" id="IPR036419">
    <property type="entry name" value="Ribosomal_S3_C_sf"/>
</dbReference>
<dbReference type="GO" id="GO:0003735">
    <property type="term" value="F:structural constituent of ribosome"/>
    <property type="evidence" value="ECO:0007669"/>
    <property type="project" value="InterPro"/>
</dbReference>
<name>U3GUI5_9ZZZZ</name>
<evidence type="ECO:0000256" key="1">
    <source>
        <dbReference type="ARBA" id="ARBA00010761"/>
    </source>
</evidence>
<evidence type="ECO:0000259" key="7">
    <source>
        <dbReference type="PROSITE" id="PS50823"/>
    </source>
</evidence>
<reference evidence="8" key="1">
    <citation type="journal article" date="2015" name="Nat. Commun.">
        <title>Diverse, uncultivated ultra-small bacterial cells in groundwater.</title>
        <authorList>
            <person name="Luef B."/>
            <person name="Frischkorn K.R."/>
            <person name="Wrighton K.C."/>
            <person name="Holman H.-Y.N."/>
            <person name="Birarda G."/>
            <person name="Thomas B.C."/>
            <person name="Singh A."/>
            <person name="Williams K.H."/>
            <person name="Siegerist C.E."/>
            <person name="Tringe S.G."/>
            <person name="Downing K.H."/>
            <person name="Comolli L.R."/>
            <person name="Banfield J.F."/>
        </authorList>
    </citation>
    <scope>NUCLEOTIDE SEQUENCE</scope>
</reference>
<comment type="similarity">
    <text evidence="1">Belongs to the universal ribosomal protein uS3 family.</text>
</comment>
<keyword evidence="3" id="KW-0694">RNA-binding</keyword>
<protein>
    <submittedName>
        <fullName evidence="8">30S ribosomal protein S3</fullName>
    </submittedName>
</protein>
<dbReference type="SUPFAM" id="SSF54814">
    <property type="entry name" value="Prokaryotic type KH domain (KH-domain type II)"/>
    <property type="match status" value="1"/>
</dbReference>
<accession>U3GUI5</accession>
<evidence type="ECO:0000256" key="2">
    <source>
        <dbReference type="ARBA" id="ARBA00022730"/>
    </source>
</evidence>
<dbReference type="Gene3D" id="3.30.1140.32">
    <property type="entry name" value="Ribosomal protein S3, C-terminal domain"/>
    <property type="match status" value="1"/>
</dbReference>
<organism evidence="8">
    <name type="scientific">uncultured organism</name>
    <dbReference type="NCBI Taxonomy" id="155900"/>
    <lineage>
        <taxon>unclassified sequences</taxon>
        <taxon>environmental samples</taxon>
    </lineage>
</organism>
<keyword evidence="4 8" id="KW-0689">Ribosomal protein</keyword>
<feature type="compositionally biased region" description="Basic and acidic residues" evidence="6">
    <location>
        <begin position="210"/>
        <end position="220"/>
    </location>
</feature>
<evidence type="ECO:0000256" key="3">
    <source>
        <dbReference type="ARBA" id="ARBA00022884"/>
    </source>
</evidence>
<dbReference type="SUPFAM" id="SSF54821">
    <property type="entry name" value="Ribosomal protein S3 C-terminal domain"/>
    <property type="match status" value="1"/>
</dbReference>
<dbReference type="Pfam" id="PF00189">
    <property type="entry name" value="Ribosomal_S3_C"/>
    <property type="match status" value="1"/>
</dbReference>
<proteinExistence type="inferred from homology"/>